<evidence type="ECO:0000256" key="1">
    <source>
        <dbReference type="SAM" id="MobiDB-lite"/>
    </source>
</evidence>
<dbReference type="EMBL" id="JAYRBN010000071">
    <property type="protein sequence ID" value="KAL2734543.1"/>
    <property type="molecule type" value="Genomic_DNA"/>
</dbReference>
<feature type="compositionally biased region" description="Basic and acidic residues" evidence="1">
    <location>
        <begin position="52"/>
        <end position="82"/>
    </location>
</feature>
<reference evidence="2 3" key="1">
    <citation type="journal article" date="2024" name="Ann. Entomol. Soc. Am.">
        <title>Genomic analyses of the southern and eastern yellowjacket wasps (Hymenoptera: Vespidae) reveal evolutionary signatures of social life.</title>
        <authorList>
            <person name="Catto M.A."/>
            <person name="Caine P.B."/>
            <person name="Orr S.E."/>
            <person name="Hunt B.G."/>
            <person name="Goodisman M.A.D."/>
        </authorList>
    </citation>
    <scope>NUCLEOTIDE SEQUENCE [LARGE SCALE GENOMIC DNA]</scope>
    <source>
        <strain evidence="2">232</strain>
        <tissue evidence="2">Head and thorax</tissue>
    </source>
</reference>
<dbReference type="Proteomes" id="UP001607303">
    <property type="component" value="Unassembled WGS sequence"/>
</dbReference>
<proteinExistence type="predicted"/>
<evidence type="ECO:0000313" key="2">
    <source>
        <dbReference type="EMBL" id="KAL2734543.1"/>
    </source>
</evidence>
<gene>
    <name evidence="2" type="ORF">V1477_013720</name>
</gene>
<comment type="caution">
    <text evidence="2">The sequence shown here is derived from an EMBL/GenBank/DDBJ whole genome shotgun (WGS) entry which is preliminary data.</text>
</comment>
<evidence type="ECO:0000313" key="3">
    <source>
        <dbReference type="Proteomes" id="UP001607303"/>
    </source>
</evidence>
<name>A0ABD2BP25_VESMC</name>
<protein>
    <submittedName>
        <fullName evidence="2">Uncharacterized protein</fullName>
    </submittedName>
</protein>
<feature type="region of interest" description="Disordered" evidence="1">
    <location>
        <begin position="47"/>
        <end position="111"/>
    </location>
</feature>
<accession>A0ABD2BP25</accession>
<organism evidence="2 3">
    <name type="scientific">Vespula maculifrons</name>
    <name type="common">Eastern yellow jacket</name>
    <name type="synonym">Wasp</name>
    <dbReference type="NCBI Taxonomy" id="7453"/>
    <lineage>
        <taxon>Eukaryota</taxon>
        <taxon>Metazoa</taxon>
        <taxon>Ecdysozoa</taxon>
        <taxon>Arthropoda</taxon>
        <taxon>Hexapoda</taxon>
        <taxon>Insecta</taxon>
        <taxon>Pterygota</taxon>
        <taxon>Neoptera</taxon>
        <taxon>Endopterygota</taxon>
        <taxon>Hymenoptera</taxon>
        <taxon>Apocrita</taxon>
        <taxon>Aculeata</taxon>
        <taxon>Vespoidea</taxon>
        <taxon>Vespidae</taxon>
        <taxon>Vespinae</taxon>
        <taxon>Vespula</taxon>
    </lineage>
</organism>
<feature type="region of interest" description="Disordered" evidence="1">
    <location>
        <begin position="1"/>
        <end position="22"/>
    </location>
</feature>
<keyword evidence="3" id="KW-1185">Reference proteome</keyword>
<dbReference type="AlphaFoldDB" id="A0ABD2BP25"/>
<feature type="compositionally biased region" description="Acidic residues" evidence="1">
    <location>
        <begin position="83"/>
        <end position="96"/>
    </location>
</feature>
<sequence>MHRKRTADGPMMLVEGGRGKRVNSTRPIIGQLIRDEELVAQIVVAASSSAEPAHRSTERTGDERAMVERADRTIFSRSKEEKEVEEEEEEEEEEISGGDLARPSQTSWPWP</sequence>